<dbReference type="InterPro" id="IPR028094">
    <property type="entry name" value="RTC4_C"/>
</dbReference>
<protein>
    <recommendedName>
        <fullName evidence="5">Restriction of telomere capping protein 4</fullName>
    </recommendedName>
</protein>
<dbReference type="Proteomes" id="UP000254866">
    <property type="component" value="Unassembled WGS sequence"/>
</dbReference>
<evidence type="ECO:0000313" key="11">
    <source>
        <dbReference type="Proteomes" id="UP000254866"/>
    </source>
</evidence>
<evidence type="ECO:0000256" key="3">
    <source>
        <dbReference type="ARBA" id="ARBA00004496"/>
    </source>
</evidence>
<feature type="region of interest" description="Disordered" evidence="8">
    <location>
        <begin position="262"/>
        <end position="287"/>
    </location>
</feature>
<gene>
    <name evidence="10" type="ORF">BP5553_07828</name>
</gene>
<evidence type="ECO:0000256" key="4">
    <source>
        <dbReference type="ARBA" id="ARBA00009461"/>
    </source>
</evidence>
<evidence type="ECO:0000256" key="2">
    <source>
        <dbReference type="ARBA" id="ARBA00004123"/>
    </source>
</evidence>
<keyword evidence="7" id="KW-0539">Nucleus</keyword>
<dbReference type="STRING" id="2656787.A0A370THP4"/>
<evidence type="ECO:0000313" key="10">
    <source>
        <dbReference type="EMBL" id="RDL34700.1"/>
    </source>
</evidence>
<comment type="function">
    <text evidence="1">May be involved in a process influencing telomere capping.</text>
</comment>
<comment type="subcellular location">
    <subcellularLocation>
        <location evidence="3">Cytoplasm</location>
    </subcellularLocation>
    <subcellularLocation>
        <location evidence="2">Nucleus</location>
    </subcellularLocation>
</comment>
<dbReference type="GO" id="GO:0005634">
    <property type="term" value="C:nucleus"/>
    <property type="evidence" value="ECO:0007669"/>
    <property type="project" value="UniProtKB-SubCell"/>
</dbReference>
<dbReference type="PANTHER" id="PTHR41391">
    <property type="entry name" value="RESTRICTION OF TELOMERE CAPPING PROTEIN 4"/>
    <property type="match status" value="1"/>
</dbReference>
<reference evidence="10 11" key="1">
    <citation type="journal article" date="2018" name="IMA Fungus">
        <title>IMA Genome-F 9: Draft genome sequence of Annulohypoxylon stygium, Aspergillus mulundensis, Berkeleyomyces basicola (syn. Thielaviopsis basicola), Ceratocystis smalleyi, two Cercospora beticola strains, Coleophoma cylindrospora, Fusarium fracticaudum, Phialophora cf. hyalina, and Morchella septimelata.</title>
        <authorList>
            <person name="Wingfield B.D."/>
            <person name="Bills G.F."/>
            <person name="Dong Y."/>
            <person name="Huang W."/>
            <person name="Nel W.J."/>
            <person name="Swalarsk-Parry B.S."/>
            <person name="Vaghefi N."/>
            <person name="Wilken P.M."/>
            <person name="An Z."/>
            <person name="de Beer Z.W."/>
            <person name="De Vos L."/>
            <person name="Chen L."/>
            <person name="Duong T.A."/>
            <person name="Gao Y."/>
            <person name="Hammerbacher A."/>
            <person name="Kikkert J.R."/>
            <person name="Li Y."/>
            <person name="Li H."/>
            <person name="Li K."/>
            <person name="Li Q."/>
            <person name="Liu X."/>
            <person name="Ma X."/>
            <person name="Naidoo K."/>
            <person name="Pethybridge S.J."/>
            <person name="Sun J."/>
            <person name="Steenkamp E.T."/>
            <person name="van der Nest M.A."/>
            <person name="van Wyk S."/>
            <person name="Wingfield M.J."/>
            <person name="Xiong C."/>
            <person name="Yue Q."/>
            <person name="Zhang X."/>
        </authorList>
    </citation>
    <scope>NUCLEOTIDE SEQUENCE [LARGE SCALE GENOMIC DNA]</scope>
    <source>
        <strain evidence="10 11">BP 5553</strain>
    </source>
</reference>
<sequence length="540" mass="59358">MSPVPGSAGNKGPKIVSSTSSSVPTKLAATDKDIYGPPQSPGTSSDEDDLARTANIMPTNFRKRASEQPDRASSKNKSARGSKLGQVTVNGARAEKNTRSSPRRKEIASSQSSDLSSPKRKCQELGTGMVDSFGRVQFKKPRTKPTFRSSQSSQSGTPTYGGKAKDVLSAAFKSSSMPEESSDDSPKKSFRAISTLTDFESPEKSGAEDRKLFKYSDVPGTPSTPGSSKRFIASTLTPSPLKRSETPGALFKVPSLDDLFTDELLGPAPGQPSPTRTKRSRRKPKVEEMPLTQLPSFKIHSEIDELVGPIRTEDNADRPPVLTSLLESDDFANQTQKPRCPMCNELVDPTDLEELSHMNTRKQEQFCLSHQRKTARATCKAQGYPEIDWKSLDSRIAKHRSFIKDLINGGESHYRTMLDEKVQTGKDRNLLQMTSNLTPGYYGTRGLRVMSENIMHDFTPLLKKRVVKDRLMAARGVAGFVESVVVPEVAVLLIKEDMSVGSGEARDILADSASLGELIHEEVRDIVKRRIEDSEEDDDF</sequence>
<keyword evidence="11" id="KW-1185">Reference proteome</keyword>
<comment type="caution">
    <text evidence="10">The sequence shown here is derived from an EMBL/GenBank/DDBJ whole genome shotgun (WGS) entry which is preliminary data.</text>
</comment>
<dbReference type="EMBL" id="NPIC01000007">
    <property type="protein sequence ID" value="RDL34700.1"/>
    <property type="molecule type" value="Genomic_DNA"/>
</dbReference>
<feature type="compositionally biased region" description="Basic and acidic residues" evidence="8">
    <location>
        <begin position="93"/>
        <end position="107"/>
    </location>
</feature>
<name>A0A370THP4_9HELO</name>
<feature type="compositionally biased region" description="Basic and acidic residues" evidence="8">
    <location>
        <begin position="64"/>
        <end position="73"/>
    </location>
</feature>
<evidence type="ECO:0000256" key="8">
    <source>
        <dbReference type="SAM" id="MobiDB-lite"/>
    </source>
</evidence>
<dbReference type="GO" id="GO:0005737">
    <property type="term" value="C:cytoplasm"/>
    <property type="evidence" value="ECO:0007669"/>
    <property type="project" value="UniProtKB-SubCell"/>
</dbReference>
<dbReference type="InterPro" id="IPR039024">
    <property type="entry name" value="RTC4"/>
</dbReference>
<feature type="domain" description="Restriction of telomere capping protein 4 C-terminal" evidence="9">
    <location>
        <begin position="406"/>
        <end position="522"/>
    </location>
</feature>
<comment type="similarity">
    <text evidence="4">Belongs to the RTC4 family.</text>
</comment>
<dbReference type="PANTHER" id="PTHR41391:SF1">
    <property type="entry name" value="RESTRICTION OF TELOMERE CAPPING PROTEIN 4"/>
    <property type="match status" value="1"/>
</dbReference>
<proteinExistence type="inferred from homology"/>
<dbReference type="SMART" id="SM01312">
    <property type="entry name" value="RTC4"/>
    <property type="match status" value="1"/>
</dbReference>
<keyword evidence="6" id="KW-0963">Cytoplasm</keyword>
<dbReference type="OrthoDB" id="128308at2759"/>
<evidence type="ECO:0000256" key="6">
    <source>
        <dbReference type="ARBA" id="ARBA00022490"/>
    </source>
</evidence>
<dbReference type="AlphaFoldDB" id="A0A370THP4"/>
<dbReference type="RefSeq" id="XP_031867682.1">
    <property type="nucleotide sequence ID" value="XM_032016451.1"/>
</dbReference>
<feature type="compositionally biased region" description="Polar residues" evidence="8">
    <location>
        <begin position="146"/>
        <end position="158"/>
    </location>
</feature>
<feature type="compositionally biased region" description="Basic and acidic residues" evidence="8">
    <location>
        <begin position="201"/>
        <end position="214"/>
    </location>
</feature>
<evidence type="ECO:0000256" key="5">
    <source>
        <dbReference type="ARBA" id="ARBA00015162"/>
    </source>
</evidence>
<feature type="region of interest" description="Disordered" evidence="8">
    <location>
        <begin position="1"/>
        <end position="248"/>
    </location>
</feature>
<dbReference type="Pfam" id="PF14474">
    <property type="entry name" value="RTC4"/>
    <property type="match status" value="1"/>
</dbReference>
<accession>A0A370THP4</accession>
<dbReference type="GeneID" id="43600677"/>
<evidence type="ECO:0000256" key="7">
    <source>
        <dbReference type="ARBA" id="ARBA00023242"/>
    </source>
</evidence>
<evidence type="ECO:0000259" key="9">
    <source>
        <dbReference type="SMART" id="SM01312"/>
    </source>
</evidence>
<evidence type="ECO:0000256" key="1">
    <source>
        <dbReference type="ARBA" id="ARBA00002738"/>
    </source>
</evidence>
<organism evidence="10 11">
    <name type="scientific">Venustampulla echinocandica</name>
    <dbReference type="NCBI Taxonomy" id="2656787"/>
    <lineage>
        <taxon>Eukaryota</taxon>
        <taxon>Fungi</taxon>
        <taxon>Dikarya</taxon>
        <taxon>Ascomycota</taxon>
        <taxon>Pezizomycotina</taxon>
        <taxon>Leotiomycetes</taxon>
        <taxon>Helotiales</taxon>
        <taxon>Pleuroascaceae</taxon>
        <taxon>Venustampulla</taxon>
    </lineage>
</organism>